<dbReference type="InterPro" id="IPR010809">
    <property type="entry name" value="FliD_C"/>
</dbReference>
<dbReference type="OrthoDB" id="5484186at2"/>
<name>A0A6N6N3V1_9BACT</name>
<dbReference type="Pfam" id="PF02465">
    <property type="entry name" value="FliD_N"/>
    <property type="match status" value="1"/>
</dbReference>
<keyword evidence="4 5" id="KW-0975">Bacterial flagellum</keyword>
<dbReference type="GO" id="GO:0005576">
    <property type="term" value="C:extracellular region"/>
    <property type="evidence" value="ECO:0007669"/>
    <property type="project" value="UniProtKB-SubCell"/>
</dbReference>
<evidence type="ECO:0000256" key="4">
    <source>
        <dbReference type="ARBA" id="ARBA00023143"/>
    </source>
</evidence>
<keyword evidence="5" id="KW-0964">Secreted</keyword>
<evidence type="ECO:0000259" key="7">
    <source>
        <dbReference type="Pfam" id="PF07195"/>
    </source>
</evidence>
<comment type="caution">
    <text evidence="8">The sequence shown here is derived from an EMBL/GenBank/DDBJ whole genome shotgun (WGS) entry which is preliminary data.</text>
</comment>
<dbReference type="AlphaFoldDB" id="A0A6N6N3V1"/>
<organism evidence="8 9">
    <name type="scientific">Pseudodesulfovibrio senegalensis</name>
    <dbReference type="NCBI Taxonomy" id="1721087"/>
    <lineage>
        <taxon>Bacteria</taxon>
        <taxon>Pseudomonadati</taxon>
        <taxon>Thermodesulfobacteriota</taxon>
        <taxon>Desulfovibrionia</taxon>
        <taxon>Desulfovibrionales</taxon>
        <taxon>Desulfovibrionaceae</taxon>
    </lineage>
</organism>
<keyword evidence="8" id="KW-0966">Cell projection</keyword>
<dbReference type="GO" id="GO:0009424">
    <property type="term" value="C:bacterial-type flagellum hook"/>
    <property type="evidence" value="ECO:0007669"/>
    <property type="project" value="UniProtKB-UniRule"/>
</dbReference>
<protein>
    <recommendedName>
        <fullName evidence="5">Flagellar hook-associated protein 2</fullName>
        <shortName evidence="5">HAP2</shortName>
    </recommendedName>
    <alternativeName>
        <fullName evidence="5">Flagellar cap protein</fullName>
    </alternativeName>
</protein>
<dbReference type="InterPro" id="IPR003481">
    <property type="entry name" value="FliD_N"/>
</dbReference>
<evidence type="ECO:0000256" key="3">
    <source>
        <dbReference type="ARBA" id="ARBA00023054"/>
    </source>
</evidence>
<evidence type="ECO:0000256" key="2">
    <source>
        <dbReference type="ARBA" id="ARBA00011255"/>
    </source>
</evidence>
<evidence type="ECO:0000259" key="6">
    <source>
        <dbReference type="Pfam" id="PF02465"/>
    </source>
</evidence>
<keyword evidence="3" id="KW-0175">Coiled coil</keyword>
<dbReference type="GO" id="GO:0007155">
    <property type="term" value="P:cell adhesion"/>
    <property type="evidence" value="ECO:0007669"/>
    <property type="project" value="InterPro"/>
</dbReference>
<comment type="function">
    <text evidence="5">Required for morphogenesis and for the elongation of the flagellar filament by facilitating polymerization of the flagellin monomers at the tip of growing filament. Forms a capping structure, which prevents flagellin subunits (transported through the central channel of the flagellum) from leaking out without polymerization at the distal end.</text>
</comment>
<evidence type="ECO:0000313" key="8">
    <source>
        <dbReference type="EMBL" id="KAB1442382.1"/>
    </source>
</evidence>
<dbReference type="PANTHER" id="PTHR30288:SF0">
    <property type="entry name" value="FLAGELLAR HOOK-ASSOCIATED PROTEIN 2"/>
    <property type="match status" value="1"/>
</dbReference>
<dbReference type="RefSeq" id="WP_151150603.1">
    <property type="nucleotide sequence ID" value="NZ_WAIE01000002.1"/>
</dbReference>
<dbReference type="Pfam" id="PF07195">
    <property type="entry name" value="FliD_C"/>
    <property type="match status" value="1"/>
</dbReference>
<accession>A0A6N6N3V1</accession>
<keyword evidence="8" id="KW-0282">Flagellum</keyword>
<keyword evidence="8" id="KW-0969">Cilium</keyword>
<dbReference type="Proteomes" id="UP000438699">
    <property type="component" value="Unassembled WGS sequence"/>
</dbReference>
<sequence>MATDLVSGQISFAGLGSGTDFNALIEGLMSIEQRRVTSLETWKATWEEKVEEFKDLNSKMLSLRSTLKNYDTVNEFLAKSVSTTDSSVLTASADGDAESGNYQVEIGSLASNDVFITSSGVSDLNTSVVTGNSNFTFSYGGESYTVSNIAAGTTLAGLVNTINTNPESSKHIRASTIFDGTNYHLQLAGRDLGADNQLVISNTGSILFGPSDFQETQDASNSQMRINGFPSAAGGWLERDTNTITDVIDGLTLNLKEASPGSTVKVTVATDTEQIKENIRTIVDEINEVRQKIFDITAVDDSQEEVKGSILTGNYGIQIISQKLNDITAQKGVAFDFYNDETGEGDLFSALSQVGITTDAEKGSPTYGLLIIKEDSDDPSKKFMTLNHALDEDPDAVARLFSDNLRGESKSADLSYIASVDGMTSAGVHEVEIITSGAGISSATINGEAVSISADGLTITGQQGTEAAGLQVRLTNFQPNTTITGDINLKDGKVNELIDELSVLTKEYNEFTDDGGPLNVLIHNYGDIMDSIDKKILFEENRIAKMEYNYKLKFSRLDATLNKYSNIQTQLSSQISQLPTS</sequence>
<proteinExistence type="inferred from homology"/>
<comment type="subcellular location">
    <subcellularLocation>
        <location evidence="5">Secreted</location>
    </subcellularLocation>
    <subcellularLocation>
        <location evidence="5">Bacterial flagellum</location>
    </subcellularLocation>
</comment>
<comment type="similarity">
    <text evidence="1 5">Belongs to the FliD family.</text>
</comment>
<dbReference type="GO" id="GO:0009421">
    <property type="term" value="C:bacterial-type flagellum filament cap"/>
    <property type="evidence" value="ECO:0007669"/>
    <property type="project" value="InterPro"/>
</dbReference>
<dbReference type="InterPro" id="IPR040026">
    <property type="entry name" value="FliD"/>
</dbReference>
<comment type="subunit">
    <text evidence="2 5">Homopentamer.</text>
</comment>
<dbReference type="GO" id="GO:0071973">
    <property type="term" value="P:bacterial-type flagellum-dependent cell motility"/>
    <property type="evidence" value="ECO:0007669"/>
    <property type="project" value="TreeGrafter"/>
</dbReference>
<evidence type="ECO:0000256" key="5">
    <source>
        <dbReference type="RuleBase" id="RU362066"/>
    </source>
</evidence>
<evidence type="ECO:0000256" key="1">
    <source>
        <dbReference type="ARBA" id="ARBA00009764"/>
    </source>
</evidence>
<feature type="domain" description="Flagellar hook-associated protein 2 N-terminal" evidence="6">
    <location>
        <begin position="17"/>
        <end position="113"/>
    </location>
</feature>
<gene>
    <name evidence="8" type="primary">fliD</name>
    <name evidence="8" type="ORF">F8A88_08035</name>
</gene>
<evidence type="ECO:0000313" key="9">
    <source>
        <dbReference type="Proteomes" id="UP000438699"/>
    </source>
</evidence>
<dbReference type="EMBL" id="WAIE01000002">
    <property type="protein sequence ID" value="KAB1442382.1"/>
    <property type="molecule type" value="Genomic_DNA"/>
</dbReference>
<reference evidence="8 9" key="1">
    <citation type="journal article" date="2017" name="Int. J. Syst. Evol. Microbiol.">
        <title>Desulfovibrio senegalensis sp. nov., a mesophilic sulfate reducer isolated from marine sediment.</title>
        <authorList>
            <person name="Thioye A."/>
            <person name="Gam Z.B.A."/>
            <person name="Mbengue M."/>
            <person name="Cayol J.L."/>
            <person name="Joseph-Bartoli M."/>
            <person name="Toure-Kane C."/>
            <person name="Labat M."/>
        </authorList>
    </citation>
    <scope>NUCLEOTIDE SEQUENCE [LARGE SCALE GENOMIC DNA]</scope>
    <source>
        <strain evidence="8 9">DSM 101509</strain>
    </source>
</reference>
<feature type="domain" description="Flagellar hook-associated protein 2 C-terminal" evidence="7">
    <location>
        <begin position="219"/>
        <end position="565"/>
    </location>
</feature>
<keyword evidence="9" id="KW-1185">Reference proteome</keyword>
<dbReference type="PANTHER" id="PTHR30288">
    <property type="entry name" value="FLAGELLAR CAP/ASSEMBLY PROTEIN FLID"/>
    <property type="match status" value="1"/>
</dbReference>